<keyword evidence="2" id="KW-1185">Reference proteome</keyword>
<accession>A0ACC6NYJ5</accession>
<comment type="caution">
    <text evidence="1">The sequence shown here is derived from an EMBL/GenBank/DDBJ whole genome shotgun (WGS) entry which is preliminary data.</text>
</comment>
<organism evidence="1 2">
    <name type="scientific">Amphibiibacter pelophylacis</name>
    <dbReference type="NCBI Taxonomy" id="1799477"/>
    <lineage>
        <taxon>Bacteria</taxon>
        <taxon>Pseudomonadati</taxon>
        <taxon>Pseudomonadota</taxon>
        <taxon>Betaproteobacteria</taxon>
        <taxon>Burkholderiales</taxon>
        <taxon>Sphaerotilaceae</taxon>
        <taxon>Amphibiibacter</taxon>
    </lineage>
</organism>
<evidence type="ECO:0000313" key="1">
    <source>
        <dbReference type="EMBL" id="MEJ7137056.1"/>
    </source>
</evidence>
<sequence length="129" mass="13440">MFTTSSNGVRALLASATLGLALLAPAANAHAGPVKDTMKEFKTDFGAVMQSKTIGDFNTALAQLQAATAKGKEVQYGKNPAAWKQGMTELDASLVKVKAVADKGDLTAAKAAMKDVGAVRDKFHKMLGE</sequence>
<evidence type="ECO:0000313" key="2">
    <source>
        <dbReference type="Proteomes" id="UP001364695"/>
    </source>
</evidence>
<gene>
    <name evidence="1" type="ORF">RV045_01245</name>
</gene>
<dbReference type="EMBL" id="JAWDIE010000001">
    <property type="protein sequence ID" value="MEJ7137056.1"/>
    <property type="molecule type" value="Genomic_DNA"/>
</dbReference>
<dbReference type="Proteomes" id="UP001364695">
    <property type="component" value="Unassembled WGS sequence"/>
</dbReference>
<reference evidence="1" key="1">
    <citation type="submission" date="2023-10" db="EMBL/GenBank/DDBJ databases">
        <title>Amphibacter perezi, gen. nov., sp. nov. a novel taxa of the family Comamonadaceae, class Betaproteobacteria isolated from the skin microbiota of Pelophylax perezi from different populations.</title>
        <authorList>
            <person name="Costa S."/>
            <person name="Proenca D.N."/>
            <person name="Lopes I."/>
            <person name="Morais P.V."/>
        </authorList>
    </citation>
    <scope>NUCLEOTIDE SEQUENCE</scope>
    <source>
        <strain evidence="1">SL12-8</strain>
    </source>
</reference>
<proteinExistence type="predicted"/>
<name>A0ACC6NYJ5_9BURK</name>
<protein>
    <submittedName>
        <fullName evidence="1">Cytochrome b562</fullName>
    </submittedName>
</protein>